<name>A0A8J4AYY7_9CHLO</name>
<feature type="region of interest" description="Disordered" evidence="1">
    <location>
        <begin position="1"/>
        <end position="22"/>
    </location>
</feature>
<protein>
    <submittedName>
        <fullName evidence="2">Uncharacterized protein</fullName>
    </submittedName>
</protein>
<feature type="compositionally biased region" description="Gly residues" evidence="1">
    <location>
        <begin position="7"/>
        <end position="17"/>
    </location>
</feature>
<reference evidence="2" key="1">
    <citation type="journal article" date="2021" name="Proc. Natl. Acad. Sci. U.S.A.">
        <title>Three genomes in the algal genus Volvox reveal the fate of a haploid sex-determining region after a transition to homothallism.</title>
        <authorList>
            <person name="Yamamoto K."/>
            <person name="Hamaji T."/>
            <person name="Kawai-Toyooka H."/>
            <person name="Matsuzaki R."/>
            <person name="Takahashi F."/>
            <person name="Nishimura Y."/>
            <person name="Kawachi M."/>
            <person name="Noguchi H."/>
            <person name="Minakuchi Y."/>
            <person name="Umen J.G."/>
            <person name="Toyoda A."/>
            <person name="Nozaki H."/>
        </authorList>
    </citation>
    <scope>NUCLEOTIDE SEQUENCE</scope>
    <source>
        <strain evidence="2">NIES-3780</strain>
    </source>
</reference>
<accession>A0A8J4AYY7</accession>
<evidence type="ECO:0000313" key="3">
    <source>
        <dbReference type="Proteomes" id="UP000747399"/>
    </source>
</evidence>
<dbReference type="AlphaFoldDB" id="A0A8J4AYY7"/>
<evidence type="ECO:0000313" key="2">
    <source>
        <dbReference type="EMBL" id="GIL50381.1"/>
    </source>
</evidence>
<sequence length="102" mass="10094">AAADRGIGTGTGTGTGTRTGIVETGRHWPSAAAEYPQAAAVWSPGAGAIAGSCAAAAMLAGPAMATPGSWSPRPSSPPYLERTSHPTARARARATAAMCRFA</sequence>
<feature type="non-terminal residue" evidence="2">
    <location>
        <position position="102"/>
    </location>
</feature>
<evidence type="ECO:0000256" key="1">
    <source>
        <dbReference type="SAM" id="MobiDB-lite"/>
    </source>
</evidence>
<keyword evidence="3" id="KW-1185">Reference proteome</keyword>
<organism evidence="2 3">
    <name type="scientific">Volvox africanus</name>
    <dbReference type="NCBI Taxonomy" id="51714"/>
    <lineage>
        <taxon>Eukaryota</taxon>
        <taxon>Viridiplantae</taxon>
        <taxon>Chlorophyta</taxon>
        <taxon>core chlorophytes</taxon>
        <taxon>Chlorophyceae</taxon>
        <taxon>CS clade</taxon>
        <taxon>Chlamydomonadales</taxon>
        <taxon>Volvocaceae</taxon>
        <taxon>Volvox</taxon>
    </lineage>
</organism>
<comment type="caution">
    <text evidence="2">The sequence shown here is derived from an EMBL/GenBank/DDBJ whole genome shotgun (WGS) entry which is preliminary data.</text>
</comment>
<feature type="region of interest" description="Disordered" evidence="1">
    <location>
        <begin position="64"/>
        <end position="87"/>
    </location>
</feature>
<feature type="compositionally biased region" description="Low complexity" evidence="1">
    <location>
        <begin position="64"/>
        <end position="73"/>
    </location>
</feature>
<dbReference type="EMBL" id="BNCO01000008">
    <property type="protein sequence ID" value="GIL50381.1"/>
    <property type="molecule type" value="Genomic_DNA"/>
</dbReference>
<dbReference type="Proteomes" id="UP000747399">
    <property type="component" value="Unassembled WGS sequence"/>
</dbReference>
<proteinExistence type="predicted"/>
<gene>
    <name evidence="2" type="ORF">Vafri_6601</name>
</gene>
<feature type="non-terminal residue" evidence="2">
    <location>
        <position position="1"/>
    </location>
</feature>